<keyword evidence="6" id="KW-0325">Glycoprotein</keyword>
<keyword evidence="2" id="KW-0964">Secreted</keyword>
<proteinExistence type="predicted"/>
<dbReference type="InterPro" id="IPR009030">
    <property type="entry name" value="Growth_fac_rcpt_cys_sf"/>
</dbReference>
<evidence type="ECO:0000256" key="2">
    <source>
        <dbReference type="ARBA" id="ARBA00022525"/>
    </source>
</evidence>
<feature type="non-terminal residue" evidence="9">
    <location>
        <position position="120"/>
    </location>
</feature>
<dbReference type="PANTHER" id="PTHR24040">
    <property type="entry name" value="LAMININ G-LIKE DOMAIN-CONTAINING PROTEIN"/>
    <property type="match status" value="1"/>
</dbReference>
<evidence type="ECO:0000313" key="10">
    <source>
        <dbReference type="Proteomes" id="UP001162483"/>
    </source>
</evidence>
<accession>A0ABN9FH26</accession>
<keyword evidence="3 7" id="KW-0245">EGF-like domain</keyword>
<keyword evidence="5 7" id="KW-1015">Disulfide bond</keyword>
<dbReference type="SUPFAM" id="SSF57184">
    <property type="entry name" value="Growth factor receptor domain"/>
    <property type="match status" value="1"/>
</dbReference>
<name>A0ABN9FH26_9NEOB</name>
<comment type="subcellular location">
    <subcellularLocation>
        <location evidence="1">Secreted</location>
    </subcellularLocation>
</comment>
<dbReference type="CDD" id="cd00054">
    <property type="entry name" value="EGF_CA"/>
    <property type="match status" value="2"/>
</dbReference>
<evidence type="ECO:0000256" key="5">
    <source>
        <dbReference type="ARBA" id="ARBA00023157"/>
    </source>
</evidence>
<dbReference type="InterPro" id="IPR000742">
    <property type="entry name" value="EGF"/>
</dbReference>
<sequence length="120" mass="13154">VSILDVDECEIRRPCSHTCHNVLGSYSCSCPSGYTLAMDNRNCKDLDECKMGTHQCPSGQECINMPGTYRCHLRCGPGFRPNAEGTACEDVDECAQSSPCQQRCLNTIGSYRCACDPGFE</sequence>
<dbReference type="PANTHER" id="PTHR24040:SF16">
    <property type="entry name" value="FIBRILLIN-2-LIKE PROTEIN"/>
    <property type="match status" value="1"/>
</dbReference>
<evidence type="ECO:0000313" key="9">
    <source>
        <dbReference type="EMBL" id="CAI9595566.1"/>
    </source>
</evidence>
<dbReference type="InterPro" id="IPR000152">
    <property type="entry name" value="EGF-type_Asp/Asn_hydroxyl_site"/>
</dbReference>
<reference evidence="9" key="1">
    <citation type="submission" date="2023-05" db="EMBL/GenBank/DDBJ databases">
        <authorList>
            <person name="Stuckert A."/>
        </authorList>
    </citation>
    <scope>NUCLEOTIDE SEQUENCE</scope>
</reference>
<dbReference type="Proteomes" id="UP001162483">
    <property type="component" value="Unassembled WGS sequence"/>
</dbReference>
<dbReference type="EMBL" id="CATNWA010016806">
    <property type="protein sequence ID" value="CAI9595566.1"/>
    <property type="molecule type" value="Genomic_DNA"/>
</dbReference>
<dbReference type="PROSITE" id="PS50026">
    <property type="entry name" value="EGF_3"/>
    <property type="match status" value="2"/>
</dbReference>
<gene>
    <name evidence="9" type="ORF">SPARVUS_LOCUS11903360</name>
</gene>
<dbReference type="InterPro" id="IPR051145">
    <property type="entry name" value="GAS-SHBG-PROS"/>
</dbReference>
<dbReference type="PROSITE" id="PS00010">
    <property type="entry name" value="ASX_HYDROXYL"/>
    <property type="match status" value="2"/>
</dbReference>
<dbReference type="Pfam" id="PF07645">
    <property type="entry name" value="EGF_CA"/>
    <property type="match status" value="3"/>
</dbReference>
<dbReference type="PROSITE" id="PS01187">
    <property type="entry name" value="EGF_CA"/>
    <property type="match status" value="2"/>
</dbReference>
<dbReference type="InterPro" id="IPR018097">
    <property type="entry name" value="EGF_Ca-bd_CS"/>
</dbReference>
<evidence type="ECO:0000256" key="1">
    <source>
        <dbReference type="ARBA" id="ARBA00004613"/>
    </source>
</evidence>
<feature type="domain" description="EGF-like" evidence="8">
    <location>
        <begin position="90"/>
        <end position="120"/>
    </location>
</feature>
<keyword evidence="10" id="KW-1185">Reference proteome</keyword>
<feature type="domain" description="EGF-like" evidence="8">
    <location>
        <begin position="5"/>
        <end position="44"/>
    </location>
</feature>
<dbReference type="PROSITE" id="PS01186">
    <property type="entry name" value="EGF_2"/>
    <property type="match status" value="1"/>
</dbReference>
<evidence type="ECO:0000256" key="7">
    <source>
        <dbReference type="PROSITE-ProRule" id="PRU00076"/>
    </source>
</evidence>
<organism evidence="9 10">
    <name type="scientific">Staurois parvus</name>
    <dbReference type="NCBI Taxonomy" id="386267"/>
    <lineage>
        <taxon>Eukaryota</taxon>
        <taxon>Metazoa</taxon>
        <taxon>Chordata</taxon>
        <taxon>Craniata</taxon>
        <taxon>Vertebrata</taxon>
        <taxon>Euteleostomi</taxon>
        <taxon>Amphibia</taxon>
        <taxon>Batrachia</taxon>
        <taxon>Anura</taxon>
        <taxon>Neobatrachia</taxon>
        <taxon>Ranoidea</taxon>
        <taxon>Ranidae</taxon>
        <taxon>Staurois</taxon>
    </lineage>
</organism>
<dbReference type="SMART" id="SM00181">
    <property type="entry name" value="EGF"/>
    <property type="match status" value="3"/>
</dbReference>
<evidence type="ECO:0000256" key="6">
    <source>
        <dbReference type="ARBA" id="ARBA00023180"/>
    </source>
</evidence>
<keyword evidence="4" id="KW-0677">Repeat</keyword>
<dbReference type="Gene3D" id="2.10.25.10">
    <property type="entry name" value="Laminin"/>
    <property type="match status" value="3"/>
</dbReference>
<evidence type="ECO:0000256" key="4">
    <source>
        <dbReference type="ARBA" id="ARBA00022737"/>
    </source>
</evidence>
<feature type="non-terminal residue" evidence="9">
    <location>
        <position position="1"/>
    </location>
</feature>
<comment type="caution">
    <text evidence="7">Lacks conserved residue(s) required for the propagation of feature annotation.</text>
</comment>
<dbReference type="SMART" id="SM00179">
    <property type="entry name" value="EGF_CA"/>
    <property type="match status" value="3"/>
</dbReference>
<dbReference type="InterPro" id="IPR001881">
    <property type="entry name" value="EGF-like_Ca-bd_dom"/>
</dbReference>
<dbReference type="InterPro" id="IPR049883">
    <property type="entry name" value="NOTCH1_EGF-like"/>
</dbReference>
<feature type="disulfide bond" evidence="7">
    <location>
        <begin position="94"/>
        <end position="104"/>
    </location>
</feature>
<comment type="caution">
    <text evidence="9">The sequence shown here is derived from an EMBL/GenBank/DDBJ whole genome shotgun (WGS) entry which is preliminary data.</text>
</comment>
<evidence type="ECO:0000259" key="8">
    <source>
        <dbReference type="PROSITE" id="PS50026"/>
    </source>
</evidence>
<feature type="disulfide bond" evidence="7">
    <location>
        <begin position="9"/>
        <end position="19"/>
    </location>
</feature>
<protein>
    <recommendedName>
        <fullName evidence="8">EGF-like domain-containing protein</fullName>
    </recommendedName>
</protein>
<evidence type="ECO:0000256" key="3">
    <source>
        <dbReference type="ARBA" id="ARBA00022536"/>
    </source>
</evidence>